<organism evidence="1 2">
    <name type="scientific">Mycoavidus cysteinexigens</name>
    <dbReference type="NCBI Taxonomy" id="1553431"/>
    <lineage>
        <taxon>Bacteria</taxon>
        <taxon>Pseudomonadati</taxon>
        <taxon>Pseudomonadota</taxon>
        <taxon>Betaproteobacteria</taxon>
        <taxon>Burkholderiales</taxon>
        <taxon>Burkholderiaceae</taxon>
        <taxon>Mycoavidus</taxon>
    </lineage>
</organism>
<reference evidence="1 2" key="1">
    <citation type="journal article" date="2018" name="Microbes Environ.">
        <title>Comparative Genomic Insights into Endofungal Lifestyles of Two Bacterial Endosymbionts, Mycoavidus cysteinexigens and Burkholderia rhizoxinica.</title>
        <authorList>
            <person name="Sharmin D."/>
            <person name="Guo Y."/>
            <person name="Nishizawa T."/>
            <person name="Ohshima S."/>
            <person name="Sato Y."/>
            <person name="Takashima Y."/>
            <person name="Narisawa K."/>
            <person name="Ohta H."/>
        </authorList>
    </citation>
    <scope>NUCLEOTIDE SEQUENCE [LARGE SCALE GENOMIC DNA]</scope>
    <source>
        <strain evidence="1 2">B1-EB</strain>
    </source>
</reference>
<dbReference type="AlphaFoldDB" id="A0A2Z6ESW3"/>
<dbReference type="EMBL" id="AP018150">
    <property type="protein sequence ID" value="BBE08481.1"/>
    <property type="molecule type" value="Genomic_DNA"/>
</dbReference>
<sequence length="103" mass="11729">MDVLTANIEVRHWLEEVAHERIHGTTQVKPRERLEEERPYLQALPTPWRGEIAAARPQGKKVIPQSVKRPAAVIEQLAQNVPEQHALSVYERLLQQVEQGVAA</sequence>
<accession>A0A2Z6ESW3</accession>
<evidence type="ECO:0000313" key="2">
    <source>
        <dbReference type="Proteomes" id="UP000282597"/>
    </source>
</evidence>
<evidence type="ECO:0000313" key="1">
    <source>
        <dbReference type="EMBL" id="BBE08481.1"/>
    </source>
</evidence>
<dbReference type="Proteomes" id="UP000282597">
    <property type="component" value="Chromosome"/>
</dbReference>
<dbReference type="KEGG" id="mcys:MCB1EB_0320"/>
<proteinExistence type="predicted"/>
<gene>
    <name evidence="1" type="ORF">MCB1EB_0320</name>
</gene>
<protein>
    <submittedName>
        <fullName evidence="1">Transposase of ISCARN3, IS21 family, ORFA</fullName>
    </submittedName>
</protein>
<name>A0A2Z6ESW3_9BURK</name>
<keyword evidence="2" id="KW-1185">Reference proteome</keyword>